<evidence type="ECO:0000256" key="7">
    <source>
        <dbReference type="ARBA" id="ARBA00023027"/>
    </source>
</evidence>
<keyword evidence="4" id="KW-1278">Translocase</keyword>
<feature type="binding site" evidence="10">
    <location>
        <position position="141"/>
    </location>
    <ligand>
        <name>[2Fe-2S] cluster</name>
        <dbReference type="ChEBI" id="CHEBI:190135"/>
    </ligand>
</feature>
<comment type="cofactor">
    <cofactor evidence="10">
        <name>[2Fe-2S] cluster</name>
        <dbReference type="ChEBI" id="CHEBI:190135"/>
    </cofactor>
    <text evidence="10">Binds 1 [2Fe-2S] cluster.</text>
</comment>
<feature type="binding site" evidence="10">
    <location>
        <position position="102"/>
    </location>
    <ligand>
        <name>[2Fe-2S] cluster</name>
        <dbReference type="ChEBI" id="CHEBI:190135"/>
    </ligand>
</feature>
<dbReference type="GO" id="GO:0022804">
    <property type="term" value="F:active transmembrane transporter activity"/>
    <property type="evidence" value="ECO:0007669"/>
    <property type="project" value="UniProtKB-ARBA"/>
</dbReference>
<dbReference type="PIRSF" id="PIRSF000216">
    <property type="entry name" value="NADH_DH_24kDa"/>
    <property type="match status" value="1"/>
</dbReference>
<dbReference type="FunFam" id="3.40.30.10:FF:000022">
    <property type="entry name" value="NADH dehydrogenase flavoprotein 2, mitochondrial"/>
    <property type="match status" value="1"/>
</dbReference>
<evidence type="ECO:0000256" key="6">
    <source>
        <dbReference type="ARBA" id="ARBA00023014"/>
    </source>
</evidence>
<dbReference type="EC" id="1.6.5.11" evidence="12"/>
<dbReference type="GO" id="GO:0008324">
    <property type="term" value="F:monoatomic cation transmembrane transporter activity"/>
    <property type="evidence" value="ECO:0007669"/>
    <property type="project" value="UniProtKB-ARBA"/>
</dbReference>
<keyword evidence="7" id="KW-0520">NAD</keyword>
<dbReference type="SUPFAM" id="SSF52833">
    <property type="entry name" value="Thioredoxin-like"/>
    <property type="match status" value="1"/>
</dbReference>
<protein>
    <submittedName>
        <fullName evidence="12">NADH-quinone oxidoreductase chain 2</fullName>
        <ecNumber evidence="12">1.6.5.11</ecNumber>
    </submittedName>
</protein>
<dbReference type="InterPro" id="IPR042128">
    <property type="entry name" value="NuoE_dom"/>
</dbReference>
<dbReference type="GO" id="GO:0031967">
    <property type="term" value="C:organelle envelope"/>
    <property type="evidence" value="ECO:0007669"/>
    <property type="project" value="UniProtKB-ARBA"/>
</dbReference>
<evidence type="ECO:0000256" key="4">
    <source>
        <dbReference type="ARBA" id="ARBA00022967"/>
    </source>
</evidence>
<evidence type="ECO:0000313" key="12">
    <source>
        <dbReference type="EMBL" id="VFU09348.1"/>
    </source>
</evidence>
<evidence type="ECO:0000256" key="8">
    <source>
        <dbReference type="ARBA" id="ARBA00034078"/>
    </source>
</evidence>
<dbReference type="KEGG" id="mtun:MTUNDRAET4_2461"/>
<keyword evidence="12" id="KW-0560">Oxidoreductase</keyword>
<dbReference type="Pfam" id="PF01257">
    <property type="entry name" value="2Fe-2S_thioredx"/>
    <property type="match status" value="1"/>
</dbReference>
<dbReference type="InterPro" id="IPR002023">
    <property type="entry name" value="NuoE-like"/>
</dbReference>
<dbReference type="RefSeq" id="WP_134489667.1">
    <property type="nucleotide sequence ID" value="NZ_CP139089.1"/>
</dbReference>
<gene>
    <name evidence="12" type="primary">nqo</name>
    <name evidence="12" type="ORF">MTUNDRAET4_2461</name>
</gene>
<name>A0A4U8Z251_METTU</name>
<evidence type="ECO:0000256" key="5">
    <source>
        <dbReference type="ARBA" id="ARBA00023004"/>
    </source>
</evidence>
<organism evidence="12 13">
    <name type="scientific">Methylocella tundrae</name>
    <dbReference type="NCBI Taxonomy" id="227605"/>
    <lineage>
        <taxon>Bacteria</taxon>
        <taxon>Pseudomonadati</taxon>
        <taxon>Pseudomonadota</taxon>
        <taxon>Alphaproteobacteria</taxon>
        <taxon>Hyphomicrobiales</taxon>
        <taxon>Beijerinckiaceae</taxon>
        <taxon>Methylocella</taxon>
    </lineage>
</organism>
<dbReference type="GO" id="GO:0031090">
    <property type="term" value="C:organelle membrane"/>
    <property type="evidence" value="ECO:0007669"/>
    <property type="project" value="UniProtKB-ARBA"/>
</dbReference>
<dbReference type="FunFam" id="1.10.10.1590:FF:000001">
    <property type="entry name" value="NADH-quinone oxidoreductase subunit E"/>
    <property type="match status" value="1"/>
</dbReference>
<evidence type="ECO:0000256" key="11">
    <source>
        <dbReference type="SAM" id="MobiDB-lite"/>
    </source>
</evidence>
<dbReference type="PANTHER" id="PTHR10371:SF3">
    <property type="entry name" value="NADH DEHYDROGENASE [UBIQUINONE] FLAVOPROTEIN 2, MITOCHONDRIAL"/>
    <property type="match status" value="1"/>
</dbReference>
<dbReference type="NCBIfam" id="TIGR01958">
    <property type="entry name" value="nuoE_fam"/>
    <property type="match status" value="1"/>
</dbReference>
<dbReference type="PANTHER" id="PTHR10371">
    <property type="entry name" value="NADH DEHYDROGENASE UBIQUINONE FLAVOPROTEIN 2, MITOCHONDRIAL"/>
    <property type="match status" value="1"/>
</dbReference>
<keyword evidence="2 10" id="KW-0001">2Fe-2S</keyword>
<comment type="similarity">
    <text evidence="1">Belongs to the complex I 24 kDa subunit family.</text>
</comment>
<dbReference type="GO" id="GO:0003954">
    <property type="term" value="F:NADH dehydrogenase activity"/>
    <property type="evidence" value="ECO:0007669"/>
    <property type="project" value="TreeGrafter"/>
</dbReference>
<keyword evidence="6 10" id="KW-0411">Iron-sulfur</keyword>
<dbReference type="PROSITE" id="PS01099">
    <property type="entry name" value="COMPLEX1_24K"/>
    <property type="match status" value="1"/>
</dbReference>
<reference evidence="12 13" key="1">
    <citation type="submission" date="2019-03" db="EMBL/GenBank/DDBJ databases">
        <authorList>
            <person name="Kox A.R. M."/>
        </authorList>
    </citation>
    <scope>NUCLEOTIDE SEQUENCE [LARGE SCALE GENOMIC DNA]</scope>
    <source>
        <strain evidence="12">MTUNDRAET4 annotated genome</strain>
    </source>
</reference>
<evidence type="ECO:0000256" key="1">
    <source>
        <dbReference type="ARBA" id="ARBA00010643"/>
    </source>
</evidence>
<feature type="binding site" evidence="10">
    <location>
        <position position="97"/>
    </location>
    <ligand>
        <name>[2Fe-2S] cluster</name>
        <dbReference type="ChEBI" id="CHEBI:190135"/>
    </ligand>
</feature>
<dbReference type="CDD" id="cd03064">
    <property type="entry name" value="TRX_Fd_NuoE"/>
    <property type="match status" value="1"/>
</dbReference>
<evidence type="ECO:0000313" key="13">
    <source>
        <dbReference type="Proteomes" id="UP000294360"/>
    </source>
</evidence>
<feature type="binding site" evidence="10">
    <location>
        <position position="137"/>
    </location>
    <ligand>
        <name>[2Fe-2S] cluster</name>
        <dbReference type="ChEBI" id="CHEBI:190135"/>
    </ligand>
</feature>
<evidence type="ECO:0000256" key="10">
    <source>
        <dbReference type="PIRSR" id="PIRSR000216-1"/>
    </source>
</evidence>
<dbReference type="NCBIfam" id="NF005724">
    <property type="entry name" value="PRK07539.1-4"/>
    <property type="match status" value="1"/>
</dbReference>
<feature type="region of interest" description="Disordered" evidence="11">
    <location>
        <begin position="205"/>
        <end position="227"/>
    </location>
</feature>
<dbReference type="GO" id="GO:0098662">
    <property type="term" value="P:inorganic cation transmembrane transport"/>
    <property type="evidence" value="ECO:0007669"/>
    <property type="project" value="UniProtKB-ARBA"/>
</dbReference>
<dbReference type="GO" id="GO:0046872">
    <property type="term" value="F:metal ion binding"/>
    <property type="evidence" value="ECO:0007669"/>
    <property type="project" value="UniProtKB-KW"/>
</dbReference>
<dbReference type="GO" id="GO:0098796">
    <property type="term" value="C:membrane protein complex"/>
    <property type="evidence" value="ECO:0007669"/>
    <property type="project" value="UniProtKB-ARBA"/>
</dbReference>
<dbReference type="OrthoDB" id="9807941at2"/>
<dbReference type="InterPro" id="IPR041921">
    <property type="entry name" value="NuoE_N"/>
</dbReference>
<dbReference type="AlphaFoldDB" id="A0A4U8Z251"/>
<keyword evidence="3 10" id="KW-0479">Metal-binding</keyword>
<dbReference type="Proteomes" id="UP000294360">
    <property type="component" value="Chromosome"/>
</dbReference>
<comment type="cofactor">
    <cofactor evidence="8">
        <name>[2Fe-2S] cluster</name>
        <dbReference type="ChEBI" id="CHEBI:190135"/>
    </cofactor>
</comment>
<dbReference type="Gene3D" id="3.40.30.10">
    <property type="entry name" value="Glutaredoxin"/>
    <property type="match status" value="1"/>
</dbReference>
<evidence type="ECO:0000256" key="2">
    <source>
        <dbReference type="ARBA" id="ARBA00022714"/>
    </source>
</evidence>
<dbReference type="GO" id="GO:1902494">
    <property type="term" value="C:catalytic complex"/>
    <property type="evidence" value="ECO:0007669"/>
    <property type="project" value="UniProtKB-ARBA"/>
</dbReference>
<sequence>MSVRRLAEVQPESFAFTPENEAWAEGIIEKYPEGRQASAVISLLWRAQKQNNYWLPRKAIEAVAEKLGMPFIRVLEIATFYTMFNLSPVGEHYVQLCGTTPCLLAGSDGIKAVLKERVGEPGVVTPDGKFSWTEVECLGACCNAPMVQINDDYFEDLTPENFAKLLDDLAAGKPVRVGSQTGRVTSEPFGGLTTLTSFYGQDGHSGPFCSKAARPDAKSAGSDPKQS</sequence>
<dbReference type="GO" id="GO:0022890">
    <property type="term" value="F:inorganic cation transmembrane transporter activity"/>
    <property type="evidence" value="ECO:0007669"/>
    <property type="project" value="UniProtKB-ARBA"/>
</dbReference>
<accession>A0A4U8Z251</accession>
<comment type="catalytic activity">
    <reaction evidence="9">
        <text>a quinone + NADH + 5 H(+)(in) = a quinol + NAD(+) + 4 H(+)(out)</text>
        <dbReference type="Rhea" id="RHEA:57888"/>
        <dbReference type="ChEBI" id="CHEBI:15378"/>
        <dbReference type="ChEBI" id="CHEBI:24646"/>
        <dbReference type="ChEBI" id="CHEBI:57540"/>
        <dbReference type="ChEBI" id="CHEBI:57945"/>
        <dbReference type="ChEBI" id="CHEBI:132124"/>
    </reaction>
</comment>
<dbReference type="InterPro" id="IPR036249">
    <property type="entry name" value="Thioredoxin-like_sf"/>
</dbReference>
<evidence type="ECO:0000256" key="3">
    <source>
        <dbReference type="ARBA" id="ARBA00022723"/>
    </source>
</evidence>
<evidence type="ECO:0000256" key="9">
    <source>
        <dbReference type="ARBA" id="ARBA00047712"/>
    </source>
</evidence>
<dbReference type="Gene3D" id="1.10.10.1590">
    <property type="entry name" value="NADH-quinone oxidoreductase subunit E"/>
    <property type="match status" value="1"/>
</dbReference>
<dbReference type="EMBL" id="LR536450">
    <property type="protein sequence ID" value="VFU09348.1"/>
    <property type="molecule type" value="Genomic_DNA"/>
</dbReference>
<keyword evidence="5 10" id="KW-0408">Iron</keyword>
<proteinExistence type="inferred from homology"/>
<dbReference type="GO" id="GO:0051537">
    <property type="term" value="F:2 iron, 2 sulfur cluster binding"/>
    <property type="evidence" value="ECO:0007669"/>
    <property type="project" value="UniProtKB-KW"/>
</dbReference>